<dbReference type="Proteomes" id="UP000215148">
    <property type="component" value="Chromosome 2"/>
</dbReference>
<dbReference type="RefSeq" id="WP_094500964.1">
    <property type="nucleotide sequence ID" value="NZ_CAWNHI010000002.1"/>
</dbReference>
<dbReference type="PANTHER" id="PTHR35566">
    <property type="entry name" value="BLR3599 PROTEIN"/>
    <property type="match status" value="1"/>
</dbReference>
<name>A0A223N1D5_9VIBR</name>
<evidence type="ECO:0000313" key="1">
    <source>
        <dbReference type="EMBL" id="ASU23664.1"/>
    </source>
</evidence>
<accession>A0A223N1D5</accession>
<dbReference type="InterPro" id="IPR010263">
    <property type="entry name" value="T6SS_TssK"/>
</dbReference>
<gene>
    <name evidence="1" type="ORF">CCZ37_13770</name>
</gene>
<proteinExistence type="predicted"/>
<evidence type="ECO:0000313" key="2">
    <source>
        <dbReference type="Proteomes" id="UP000215148"/>
    </source>
</evidence>
<dbReference type="EMBL" id="CP022742">
    <property type="protein sequence ID" value="ASU23664.1"/>
    <property type="molecule type" value="Genomic_DNA"/>
</dbReference>
<organism evidence="1 2">
    <name type="scientific">Vibrio qinghaiensis</name>
    <dbReference type="NCBI Taxonomy" id="2025808"/>
    <lineage>
        <taxon>Bacteria</taxon>
        <taxon>Pseudomonadati</taxon>
        <taxon>Pseudomonadota</taxon>
        <taxon>Gammaproteobacteria</taxon>
        <taxon>Vibrionales</taxon>
        <taxon>Vibrionaceae</taxon>
        <taxon>Vibrio</taxon>
    </lineage>
</organism>
<dbReference type="AlphaFoldDB" id="A0A223N1D5"/>
<dbReference type="NCBIfam" id="TIGR03353">
    <property type="entry name" value="VI_chp_4"/>
    <property type="match status" value="1"/>
</dbReference>
<dbReference type="Pfam" id="PF05936">
    <property type="entry name" value="T6SS_VasE"/>
    <property type="match status" value="1"/>
</dbReference>
<dbReference type="KEGG" id="vqi:CCZ37_13770"/>
<sequence>MFARNRVIWNEGLFIKPQHFQQQQRYFEYHIDERISSVSGYLYGVSELSLNPEYLSFGRIAIERAVGIMPDGTVFRIPQEDVLPDALEIADASLANQLVYLAVPLRSESLMEINWPEERGTGRYLSNRLEVRDVHTVRGDTTTLDVSPVRVQLMLEKEDRSSYASIAIARILEKRPDGSVVLDPDFIPCHLNVASNAALHRFINEISGLMRERAKNIAQRISSPSQGGVADVSDFMLLQALNRLQPQMQHLAELRSLHPERLFECLSCVCGELATFTDESRLPPSIPSYNHEMPTHSFGPLIRNLRQSLSIVLEPRAVSIQLDKRKYGLMVAPIHDPQLVESAEFIIAVKARMPLDELRRLFTQQTKVSSVEKIRELISLQLPGIPITPLPVAPRQLPYHAGYTYYQLDKTSSAWSMLGHSSGFAFHVAGAFEDLDLQFWAIRS</sequence>
<reference evidence="1 2" key="1">
    <citation type="submission" date="2017-08" db="EMBL/GenBank/DDBJ databases">
        <title>The Vibrio qinghaiensis sp.-Q67 is a luminous bacteria isolated firstly from Qinghai lake, Qinghai province, China, which has been proved to be very sensitive to detect environmental and food pollutants. Therefore, complete genome analysis of V. qinghaiensis sp.-Q67 highlights the potential application of this strain on detection of hazards in the contaminated environments.</title>
        <authorList>
            <person name="Gong L."/>
        </authorList>
    </citation>
    <scope>NUCLEOTIDE SEQUENCE [LARGE SCALE GENOMIC DNA]</scope>
    <source>
        <strain evidence="1 2">Q67</strain>
    </source>
</reference>
<keyword evidence="2" id="KW-1185">Reference proteome</keyword>
<dbReference type="PANTHER" id="PTHR35566:SF1">
    <property type="entry name" value="TYPE VI SECRETION SYSTEM BASEPLATE COMPONENT TSSK1"/>
    <property type="match status" value="1"/>
</dbReference>
<protein>
    <submittedName>
        <fullName evidence="1">Type VI secretion system-associated protein</fullName>
    </submittedName>
</protein>